<dbReference type="Pfam" id="PF07717">
    <property type="entry name" value="OB_NTP_bind"/>
    <property type="match status" value="1"/>
</dbReference>
<dbReference type="SUPFAM" id="SSF52540">
    <property type="entry name" value="P-loop containing nucleoside triphosphate hydrolases"/>
    <property type="match status" value="1"/>
</dbReference>
<feature type="domain" description="Helicase ATP-binding" evidence="10">
    <location>
        <begin position="484"/>
        <end position="680"/>
    </location>
</feature>
<evidence type="ECO:0000256" key="4">
    <source>
        <dbReference type="ARBA" id="ARBA00022801"/>
    </source>
</evidence>
<feature type="compositionally biased region" description="Low complexity" evidence="9">
    <location>
        <begin position="224"/>
        <end position="247"/>
    </location>
</feature>
<evidence type="ECO:0000256" key="9">
    <source>
        <dbReference type="SAM" id="MobiDB-lite"/>
    </source>
</evidence>
<dbReference type="FunFam" id="3.40.50.300:FF:000637">
    <property type="entry name" value="ATP-dependent RNA helicase DHX37/DHR1"/>
    <property type="match status" value="1"/>
</dbReference>
<feature type="compositionally biased region" description="Basic and acidic residues" evidence="9">
    <location>
        <begin position="315"/>
        <end position="343"/>
    </location>
</feature>
<keyword evidence="3" id="KW-0547">Nucleotide-binding</keyword>
<dbReference type="EMBL" id="HBGN01029726">
    <property type="protein sequence ID" value="CAD9346056.1"/>
    <property type="molecule type" value="Transcribed_RNA"/>
</dbReference>
<evidence type="ECO:0000256" key="6">
    <source>
        <dbReference type="ARBA" id="ARBA00022840"/>
    </source>
</evidence>
<dbReference type="CDD" id="cd18791">
    <property type="entry name" value="SF2_C_RHA"/>
    <property type="match status" value="1"/>
</dbReference>
<evidence type="ECO:0000256" key="5">
    <source>
        <dbReference type="ARBA" id="ARBA00022806"/>
    </source>
</evidence>
<feature type="compositionally biased region" description="Polar residues" evidence="9">
    <location>
        <begin position="1053"/>
        <end position="1062"/>
    </location>
</feature>
<name>A0A7S1ZQ95_9STRA</name>
<feature type="region of interest" description="Disordered" evidence="9">
    <location>
        <begin position="750"/>
        <end position="831"/>
    </location>
</feature>
<dbReference type="PANTHER" id="PTHR18934">
    <property type="entry name" value="ATP-DEPENDENT RNA HELICASE"/>
    <property type="match status" value="1"/>
</dbReference>
<sequence length="1465" mass="161563">MERLRSLLRSSDAHLKKNENKNDGVVDNDGEMELNKSKKKRRRPTKTKDDDDVDVEKTPTTTTTDNAHTKKAEGDDSILSPEIRAQMDGLGGDDSALILPPRKKKSKSKPKVELTPEELRHAKLQHKNATRKLKQLADRAAQKKRRADLYETLEKHSVGEEERQLFSKSSTLGKRESKKEILQKLVRKEKAGVQLTEEEKDMLYTERGDEDTEEWKRINEQMQASAAAAGAGNTTNEGENGTNSTATDGDGDGDNMPTSGKKKKKKKKKKKGGMSEESDENVKDKKKEEEVTNAVENSSEKDGAANDQATDEAMTIEKDDNKAELSSADETKKRKMLDSDEKLTSGGSNETNNNEDNKNTQQENTNSSSSSQPQTAASFAAQMMMGLSNLKTETKVQKKELDKKEAEEAAAAELEKQRQEEEESKKRKKYVPSEPIKLETAARKGIEVTPLENGHVKALSVNRPAEVKKSRYDLPVSAMEFEIIDAVRSNDAVILCGETGSGKSTQVPQFLYEAGLTLGNNDKKSDNSEDAGLLIGVTQPRRVAAVSTAKRVCYEMGEGNGQSIVGPRGQGSLVAYQTRYETAGLGKKTRVKFMTDGILLQEIRDDLLLRKYGAIVLDEAHERNLNTDVLLGLLSVALPLRRKAAEEGSMPPLKLIVMSATLRVEDFTANPRLFPGSPPAVVTVPGRTFPVTIHHSKVTELDDYELVALNKICKIHRKLPPGGILVFLTGKQEIIRMVNRLRKSLCPKTGGKRKVERCKDSSVPLPDNGEMDMVGDGSDGLRDMDDDEIDGDFFQKDNVDDDYDDMSSGEDNEIDAKTEENENAGDSSDEGPKNVLILPLYSMLSVEEQARVFAPVPEGHRLIIVATNIAETSITIPGISYVVDTGRQKCRNYHAATGIASYDIMWISKASADQRAGRAGRTGPGHCYRLYSSSLYARHLDQFALPEVLTRPLEDVVLAMKAMNVNDVASFPFPTAPNQGQINAAIQLLANIGCVDISNIEKSGGDGTITRLGTAVAKLPLGVRYGKVLLIAANANVLDYAIAVVSVLSESNPFTTNSSEVSSDNKDDSEQDVDKYAGLDEIDRNAAIKKDEAKKRQGKLKWSHKGGDVIAGLIAVGAYTYSGNGSDSASEILQQRKFCEENGLHFVVMQRIHKMRVHLARLVKTRLPNAEGVAAKTGGILSSMPPPNKFQENVLRQSIAAGFLDNVARRALPGSINDDRSIRHRASYMSCRSTLKDPLFIDRNSVLYSNDSRKLPEWICFDTIVRKTTKDGSSISTMKNVTPLDASWLPTLSEGTKLISLGSPLDTPTPKYDDDKDAIMCSVETKFGDCGWHVPPLQFEMRKAFENTTKKSTGILMDDSFRWFARYLLEGKVLEELHGLSSLLNDDPAIITRKKPVNKVSLIVCALSGAGVENASSLRKYWAENDSKFLFKQLKPWTKKENVADVKRLWVSAVKKNITIWKNTA</sequence>
<feature type="compositionally biased region" description="Basic and acidic residues" evidence="9">
    <location>
        <begin position="280"/>
        <end position="290"/>
    </location>
</feature>
<dbReference type="PROSITE" id="PS51192">
    <property type="entry name" value="HELICASE_ATP_BIND_1"/>
    <property type="match status" value="1"/>
</dbReference>
<dbReference type="Pfam" id="PF00270">
    <property type="entry name" value="DEAD"/>
    <property type="match status" value="1"/>
</dbReference>
<protein>
    <recommendedName>
        <fullName evidence="2">RNA helicase</fullName>
        <ecNumber evidence="2">3.6.4.13</ecNumber>
    </recommendedName>
</protein>
<dbReference type="PANTHER" id="PTHR18934:SF99">
    <property type="entry name" value="ATP-DEPENDENT RNA HELICASE DHX37-RELATED"/>
    <property type="match status" value="1"/>
</dbReference>
<evidence type="ECO:0000259" key="11">
    <source>
        <dbReference type="PROSITE" id="PS51194"/>
    </source>
</evidence>
<dbReference type="InterPro" id="IPR014001">
    <property type="entry name" value="Helicase_ATP-bd"/>
</dbReference>
<feature type="compositionally biased region" description="Basic and acidic residues" evidence="9">
    <location>
        <begin position="409"/>
        <end position="425"/>
    </location>
</feature>
<evidence type="ECO:0000313" key="12">
    <source>
        <dbReference type="EMBL" id="CAD9346056.1"/>
    </source>
</evidence>
<dbReference type="Gene3D" id="3.40.50.300">
    <property type="entry name" value="P-loop containing nucleotide triphosphate hydrolases"/>
    <property type="match status" value="3"/>
</dbReference>
<keyword evidence="5" id="KW-0347">Helicase</keyword>
<comment type="similarity">
    <text evidence="1">Belongs to the DEAD box helicase family. DEAH subfamily.</text>
</comment>
<keyword evidence="6" id="KW-0067">ATP-binding</keyword>
<evidence type="ECO:0000256" key="1">
    <source>
        <dbReference type="ARBA" id="ARBA00008792"/>
    </source>
</evidence>
<dbReference type="InterPro" id="IPR007502">
    <property type="entry name" value="Helicase-assoc_dom"/>
</dbReference>
<evidence type="ECO:0000256" key="3">
    <source>
        <dbReference type="ARBA" id="ARBA00022741"/>
    </source>
</evidence>
<feature type="region of interest" description="Disordered" evidence="9">
    <location>
        <begin position="1"/>
        <end position="117"/>
    </location>
</feature>
<dbReference type="InterPro" id="IPR027417">
    <property type="entry name" value="P-loop_NTPase"/>
</dbReference>
<comment type="catalytic activity">
    <reaction evidence="7">
        <text>ATP + H2O = ADP + phosphate + H(+)</text>
        <dbReference type="Rhea" id="RHEA:13065"/>
        <dbReference type="ChEBI" id="CHEBI:15377"/>
        <dbReference type="ChEBI" id="CHEBI:15378"/>
        <dbReference type="ChEBI" id="CHEBI:30616"/>
        <dbReference type="ChEBI" id="CHEBI:43474"/>
        <dbReference type="ChEBI" id="CHEBI:456216"/>
        <dbReference type="EC" id="3.6.4.13"/>
    </reaction>
</comment>
<dbReference type="Pfam" id="PF21010">
    <property type="entry name" value="HA2_C"/>
    <property type="match status" value="1"/>
</dbReference>
<dbReference type="SMART" id="SM00490">
    <property type="entry name" value="HELICc"/>
    <property type="match status" value="1"/>
</dbReference>
<evidence type="ECO:0000256" key="2">
    <source>
        <dbReference type="ARBA" id="ARBA00012552"/>
    </source>
</evidence>
<feature type="compositionally biased region" description="Acidic residues" evidence="9">
    <location>
        <begin position="799"/>
        <end position="813"/>
    </location>
</feature>
<dbReference type="InterPro" id="IPR002464">
    <property type="entry name" value="DNA/RNA_helicase_DEAH_CS"/>
</dbReference>
<feature type="compositionally biased region" description="Basic and acidic residues" evidence="9">
    <location>
        <begin position="1"/>
        <end position="24"/>
    </location>
</feature>
<dbReference type="GO" id="GO:0003724">
    <property type="term" value="F:RNA helicase activity"/>
    <property type="evidence" value="ECO:0007669"/>
    <property type="project" value="UniProtKB-EC"/>
</dbReference>
<evidence type="ECO:0000256" key="8">
    <source>
        <dbReference type="SAM" id="Coils"/>
    </source>
</evidence>
<feature type="compositionally biased region" description="Basic and acidic residues" evidence="9">
    <location>
        <begin position="173"/>
        <end position="191"/>
    </location>
</feature>
<dbReference type="GO" id="GO:0000462">
    <property type="term" value="P:maturation of SSU-rRNA from tricistronic rRNA transcript (SSU-rRNA, 5.8S rRNA, LSU-rRNA)"/>
    <property type="evidence" value="ECO:0007669"/>
    <property type="project" value="TreeGrafter"/>
</dbReference>
<dbReference type="InterPro" id="IPR011545">
    <property type="entry name" value="DEAD/DEAH_box_helicase_dom"/>
</dbReference>
<proteinExistence type="inferred from homology"/>
<organism evidence="12">
    <name type="scientific">Ditylum brightwellii</name>
    <dbReference type="NCBI Taxonomy" id="49249"/>
    <lineage>
        <taxon>Eukaryota</taxon>
        <taxon>Sar</taxon>
        <taxon>Stramenopiles</taxon>
        <taxon>Ochrophyta</taxon>
        <taxon>Bacillariophyta</taxon>
        <taxon>Mediophyceae</taxon>
        <taxon>Lithodesmiophycidae</taxon>
        <taxon>Lithodesmiales</taxon>
        <taxon>Lithodesmiaceae</taxon>
        <taxon>Ditylum</taxon>
    </lineage>
</organism>
<dbReference type="GO" id="GO:0005730">
    <property type="term" value="C:nucleolus"/>
    <property type="evidence" value="ECO:0007669"/>
    <property type="project" value="TreeGrafter"/>
</dbReference>
<feature type="domain" description="Helicase C-terminal" evidence="11">
    <location>
        <begin position="798"/>
        <end position="964"/>
    </location>
</feature>
<reference evidence="12" key="1">
    <citation type="submission" date="2021-01" db="EMBL/GenBank/DDBJ databases">
        <authorList>
            <person name="Corre E."/>
            <person name="Pelletier E."/>
            <person name="Niang G."/>
            <person name="Scheremetjew M."/>
            <person name="Finn R."/>
            <person name="Kale V."/>
            <person name="Holt S."/>
            <person name="Cochrane G."/>
            <person name="Meng A."/>
            <person name="Brown T."/>
            <person name="Cohen L."/>
        </authorList>
    </citation>
    <scope>NUCLEOTIDE SEQUENCE</scope>
    <source>
        <strain evidence="12">Pop2</strain>
    </source>
</reference>
<dbReference type="Pfam" id="PF00271">
    <property type="entry name" value="Helicase_C"/>
    <property type="match status" value="1"/>
</dbReference>
<dbReference type="SMART" id="SM00847">
    <property type="entry name" value="HA2"/>
    <property type="match status" value="1"/>
</dbReference>
<evidence type="ECO:0000256" key="7">
    <source>
        <dbReference type="ARBA" id="ARBA00047984"/>
    </source>
</evidence>
<dbReference type="PROSITE" id="PS00690">
    <property type="entry name" value="DEAH_ATP_HELICASE"/>
    <property type="match status" value="1"/>
</dbReference>
<feature type="region of interest" description="Disordered" evidence="9">
    <location>
        <begin position="409"/>
        <end position="430"/>
    </location>
</feature>
<dbReference type="InterPro" id="IPR001650">
    <property type="entry name" value="Helicase_C-like"/>
</dbReference>
<feature type="compositionally biased region" description="Basic residues" evidence="9">
    <location>
        <begin position="260"/>
        <end position="272"/>
    </location>
</feature>
<feature type="compositionally biased region" description="Basic and acidic residues" evidence="9">
    <location>
        <begin position="1063"/>
        <end position="1072"/>
    </location>
</feature>
<dbReference type="GO" id="GO:0005524">
    <property type="term" value="F:ATP binding"/>
    <property type="evidence" value="ECO:0007669"/>
    <property type="project" value="UniProtKB-KW"/>
</dbReference>
<dbReference type="GO" id="GO:0003723">
    <property type="term" value="F:RNA binding"/>
    <property type="evidence" value="ECO:0007669"/>
    <property type="project" value="TreeGrafter"/>
</dbReference>
<accession>A0A7S1ZQ95</accession>
<dbReference type="EC" id="3.6.4.13" evidence="2"/>
<gene>
    <name evidence="12" type="ORF">DBRI1063_LOCUS19174</name>
</gene>
<feature type="coiled-coil region" evidence="8">
    <location>
        <begin position="119"/>
        <end position="153"/>
    </location>
</feature>
<evidence type="ECO:0000259" key="10">
    <source>
        <dbReference type="PROSITE" id="PS51192"/>
    </source>
</evidence>
<feature type="region of interest" description="Disordered" evidence="9">
    <location>
        <begin position="157"/>
        <end position="380"/>
    </location>
</feature>
<keyword evidence="8" id="KW-0175">Coiled coil</keyword>
<dbReference type="GO" id="GO:0016787">
    <property type="term" value="F:hydrolase activity"/>
    <property type="evidence" value="ECO:0007669"/>
    <property type="project" value="UniProtKB-KW"/>
</dbReference>
<dbReference type="Gene3D" id="1.20.120.1080">
    <property type="match status" value="1"/>
</dbReference>
<dbReference type="PROSITE" id="PS51194">
    <property type="entry name" value="HELICASE_CTER"/>
    <property type="match status" value="1"/>
</dbReference>
<dbReference type="InterPro" id="IPR011709">
    <property type="entry name" value="DEAD-box_helicase_OB_fold"/>
</dbReference>
<feature type="compositionally biased region" description="Low complexity" evidence="9">
    <location>
        <begin position="349"/>
        <end position="380"/>
    </location>
</feature>
<keyword evidence="4" id="KW-0378">Hydrolase</keyword>
<dbReference type="SMART" id="SM00487">
    <property type="entry name" value="DEXDc"/>
    <property type="match status" value="1"/>
</dbReference>
<feature type="region of interest" description="Disordered" evidence="9">
    <location>
        <begin position="1053"/>
        <end position="1072"/>
    </location>
</feature>